<keyword evidence="3" id="KW-1185">Reference proteome</keyword>
<dbReference type="Gene3D" id="3.40.630.30">
    <property type="match status" value="1"/>
</dbReference>
<name>A0A0K8NYK1_PISS1</name>
<proteinExistence type="predicted"/>
<dbReference type="InterPro" id="IPR016181">
    <property type="entry name" value="Acyl_CoA_acyltransferase"/>
</dbReference>
<protein>
    <submittedName>
        <fullName evidence="2">Ribosomal-protein-serine acetyltransferase</fullName>
        <ecNumber evidence="2">2.3.1.-</ecNumber>
    </submittedName>
</protein>
<evidence type="ECO:0000313" key="3">
    <source>
        <dbReference type="Proteomes" id="UP000037660"/>
    </source>
</evidence>
<keyword evidence="2" id="KW-0808">Transferase</keyword>
<evidence type="ECO:0000313" key="2">
    <source>
        <dbReference type="EMBL" id="GAP35000.1"/>
    </source>
</evidence>
<evidence type="ECO:0000259" key="1">
    <source>
        <dbReference type="PROSITE" id="PS51186"/>
    </source>
</evidence>
<dbReference type="RefSeq" id="WP_054019088.1">
    <property type="nucleotide sequence ID" value="NZ_BBYR01000013.1"/>
</dbReference>
<organism evidence="2 3">
    <name type="scientific">Piscinibacter sakaiensis</name>
    <name type="common">Ideonella sakaiensis</name>
    <dbReference type="NCBI Taxonomy" id="1547922"/>
    <lineage>
        <taxon>Bacteria</taxon>
        <taxon>Pseudomonadati</taxon>
        <taxon>Pseudomonadota</taxon>
        <taxon>Betaproteobacteria</taxon>
        <taxon>Burkholderiales</taxon>
        <taxon>Sphaerotilaceae</taxon>
        <taxon>Piscinibacter</taxon>
    </lineage>
</organism>
<dbReference type="Proteomes" id="UP000037660">
    <property type="component" value="Unassembled WGS sequence"/>
</dbReference>
<dbReference type="InterPro" id="IPR000182">
    <property type="entry name" value="GNAT_dom"/>
</dbReference>
<sequence>MSLALSLPRRDGPTVLRSLRLADLPAFAAYRADPQVAEFQGWTPMDAVQARRFLAETAGATRLLPGQWVQLGIALAATDELVGDVGLHLAADATVVELGFTLARAHQRQGHGLRAVGLAAGAAFEHACVVQLRARTDARHPAAITLLGRAGFAPAGSIDTVFKGRPCTELAFVRPRPPLSAARPAAPGRSR</sequence>
<comment type="caution">
    <text evidence="2">The sequence shown here is derived from an EMBL/GenBank/DDBJ whole genome shotgun (WGS) entry which is preliminary data.</text>
</comment>
<dbReference type="PANTHER" id="PTHR43792:SF1">
    <property type="entry name" value="N-ACETYLTRANSFERASE DOMAIN-CONTAINING PROTEIN"/>
    <property type="match status" value="1"/>
</dbReference>
<dbReference type="PANTHER" id="PTHR43792">
    <property type="entry name" value="GNAT FAMILY, PUTATIVE (AFU_ORTHOLOGUE AFUA_3G00765)-RELATED-RELATED"/>
    <property type="match status" value="1"/>
</dbReference>
<dbReference type="AlphaFoldDB" id="A0A0K8NYK1"/>
<accession>A0A0K8NYK1</accession>
<dbReference type="Pfam" id="PF13302">
    <property type="entry name" value="Acetyltransf_3"/>
    <property type="match status" value="1"/>
</dbReference>
<dbReference type="STRING" id="1547922.ISF6_0565"/>
<gene>
    <name evidence="2" type="ORF">ISF6_0565</name>
</gene>
<reference evidence="2 3" key="2">
    <citation type="journal article" date="2016" name="Science">
        <title>A bacterium that degrades and assimilates poly(ethylene terephthalate).</title>
        <authorList>
            <person name="Yoshida S."/>
            <person name="Hiraga K."/>
            <person name="Takehana T."/>
            <person name="Taniguchi I."/>
            <person name="Yamaji H."/>
            <person name="Maeda Y."/>
            <person name="Toyohara K."/>
            <person name="Miyamoto K."/>
            <person name="Kimura Y."/>
            <person name="Oda K."/>
        </authorList>
    </citation>
    <scope>NUCLEOTIDE SEQUENCE [LARGE SCALE GENOMIC DNA]</scope>
    <source>
        <strain evidence="3">NBRC 110686 / TISTR 2288 / 201-F6</strain>
    </source>
</reference>
<keyword evidence="2" id="KW-0012">Acyltransferase</keyword>
<dbReference type="GO" id="GO:0016747">
    <property type="term" value="F:acyltransferase activity, transferring groups other than amino-acyl groups"/>
    <property type="evidence" value="ECO:0007669"/>
    <property type="project" value="InterPro"/>
</dbReference>
<dbReference type="EC" id="2.3.1.-" evidence="2"/>
<feature type="domain" description="N-acetyltransferase" evidence="1">
    <location>
        <begin position="14"/>
        <end position="177"/>
    </location>
</feature>
<dbReference type="EMBL" id="BBYR01000013">
    <property type="protein sequence ID" value="GAP35000.1"/>
    <property type="molecule type" value="Genomic_DNA"/>
</dbReference>
<reference evidence="3" key="1">
    <citation type="submission" date="2015-07" db="EMBL/GenBank/DDBJ databases">
        <title>Discovery of a poly(ethylene terephthalate assimilation.</title>
        <authorList>
            <person name="Yoshida S."/>
            <person name="Hiraga K."/>
            <person name="Takehana T."/>
            <person name="Taniguchi I."/>
            <person name="Yamaji H."/>
            <person name="Maeda Y."/>
            <person name="Toyohara K."/>
            <person name="Miyamoto K."/>
            <person name="Kimura Y."/>
            <person name="Oda K."/>
        </authorList>
    </citation>
    <scope>NUCLEOTIDE SEQUENCE [LARGE SCALE GENOMIC DNA]</scope>
    <source>
        <strain evidence="3">NBRC 110686 / TISTR 2288 / 201-F6</strain>
    </source>
</reference>
<dbReference type="InterPro" id="IPR051531">
    <property type="entry name" value="N-acetyltransferase"/>
</dbReference>
<dbReference type="PROSITE" id="PS51186">
    <property type="entry name" value="GNAT"/>
    <property type="match status" value="1"/>
</dbReference>
<dbReference type="OrthoDB" id="9798081at2"/>
<dbReference type="SUPFAM" id="SSF55729">
    <property type="entry name" value="Acyl-CoA N-acyltransferases (Nat)"/>
    <property type="match status" value="1"/>
</dbReference>